<reference evidence="2 3" key="1">
    <citation type="submission" date="2019-09" db="EMBL/GenBank/DDBJ databases">
        <title>Whole-genome sequence of the purple sulfur bacterium Thiohalocapsa marina DSM 19078.</title>
        <authorList>
            <person name="Kyndt J.A."/>
            <person name="Meyer T.E."/>
        </authorList>
    </citation>
    <scope>NUCLEOTIDE SEQUENCE [LARGE SCALE GENOMIC DNA]</scope>
    <source>
        <strain evidence="2 3">DSM 19078</strain>
    </source>
</reference>
<name>A0A5M8FGK8_9GAMM</name>
<proteinExistence type="predicted"/>
<dbReference type="OrthoDB" id="68at2"/>
<comment type="caution">
    <text evidence="2">The sequence shown here is derived from an EMBL/GenBank/DDBJ whole genome shotgun (WGS) entry which is preliminary data.</text>
</comment>
<dbReference type="RefSeq" id="WP_150094534.1">
    <property type="nucleotide sequence ID" value="NZ_JBFUOH010000082.1"/>
</dbReference>
<dbReference type="EMBL" id="VWXX01000037">
    <property type="protein sequence ID" value="KAA6183050.1"/>
    <property type="molecule type" value="Genomic_DNA"/>
</dbReference>
<keyword evidence="3" id="KW-1185">Reference proteome</keyword>
<dbReference type="SUPFAM" id="SSF56935">
    <property type="entry name" value="Porins"/>
    <property type="match status" value="1"/>
</dbReference>
<evidence type="ECO:0008006" key="4">
    <source>
        <dbReference type="Google" id="ProtNLM"/>
    </source>
</evidence>
<evidence type="ECO:0000256" key="1">
    <source>
        <dbReference type="SAM" id="SignalP"/>
    </source>
</evidence>
<organism evidence="2 3">
    <name type="scientific">Thiohalocapsa marina</name>
    <dbReference type="NCBI Taxonomy" id="424902"/>
    <lineage>
        <taxon>Bacteria</taxon>
        <taxon>Pseudomonadati</taxon>
        <taxon>Pseudomonadota</taxon>
        <taxon>Gammaproteobacteria</taxon>
        <taxon>Chromatiales</taxon>
        <taxon>Chromatiaceae</taxon>
        <taxon>Thiohalocapsa</taxon>
    </lineage>
</organism>
<gene>
    <name evidence="2" type="ORF">F2Q65_16640</name>
</gene>
<feature type="chain" id="PRO_5024373929" description="Alpha-galactosidase NEW3 domain-containing protein" evidence="1">
    <location>
        <begin position="20"/>
        <end position="953"/>
    </location>
</feature>
<feature type="signal peptide" evidence="1">
    <location>
        <begin position="1"/>
        <end position="19"/>
    </location>
</feature>
<dbReference type="AlphaFoldDB" id="A0A5M8FGK8"/>
<keyword evidence="1" id="KW-0732">Signal</keyword>
<dbReference type="Proteomes" id="UP000322981">
    <property type="component" value="Unassembled WGS sequence"/>
</dbReference>
<protein>
    <recommendedName>
        <fullName evidence="4">Alpha-galactosidase NEW3 domain-containing protein</fullName>
    </recommendedName>
</protein>
<evidence type="ECO:0000313" key="3">
    <source>
        <dbReference type="Proteomes" id="UP000322981"/>
    </source>
</evidence>
<accession>A0A5M8FGK8</accession>
<evidence type="ECO:0000313" key="2">
    <source>
        <dbReference type="EMBL" id="KAA6183050.1"/>
    </source>
</evidence>
<sequence length="953" mass="106069">MSRLGVFLALLLATTAALASGLDVTATDATVFTVEPREVITRVFQVTNRGGGNGTFEGQLLLPEGWRAITPNFPFRLAPGATSMRLVSFFPPERTPAGEYRVTYRVIAQDNPGAVLGSATLQIRVLPVYKLQVDLLDAPKIAIVDEPYQAQFQVSNGSNSALSLNYSLDSSQDSALSPPAGSLQLAAGESETLTIQVHPSDLSKPAHDRIRLQVSAPDQGLSEQVERSIETLPRVSGKQDLYRSMETQFTRSLGGSWDGNRQRLGGAVQLEWSGRAVLDDQGERRFSFLFRGPDINEATLFGQPSRFYMDYEGKAFDWGLGNLSYRLSPLTEQGAGGFGARLGWRSEHWRLSTWYTQDWDSKDGWDTYSEGQKAALSISRQLRPDWWLSVNLLDAQDDQDGRNQTLSLRQEIRLRPELNLDLEVAGSRGDLGDGAAYRLELTRTGAPWRYRLNLMHADAGYAGEYQNQDRAHIDLSYSPKDSRWSAWGFYRYDQYKQDQRRYRDRYAADAAWYWNQNPVIIDPARTERSAGVGVAYRRPDAGRYQAELRYKECRNAQATDRQVYDETQALRLGYSRTFKDSNLTLNASADLGRRMDSLTGDQVPGQGYRGAVSWRPNKRLSLGAYVNRSLDPCIGYDQDNSPTLGMNASLAINDKSDLSLNVQGEPAWGDNQTIAQARYNYRRDNGHVIGVQAQYAHGVSDDLNLMLSYTVPIEVPTTRRRDRTTLRGQVIDQATGEGLANVVLRLDRLVAITDARGFFSFPTVKRGYHSLNVAGGHLPVGMIPVGEMPLPVDLTVDEETRVELAYVQGVTIDGIIQVYQPDTSLLPSQTFVRVDRSLPDAAPETAAKPERAPEPAARELEPTRGLGGILVEVRNGDAVYRRLTNGRGEFRFAGLSPGTWTVSIDPEALPENASIEQARYTVEAQPADTAELEFRVEQKIRRMRMLAPLKVSG</sequence>